<sequence>MKIWQRVLVIIVVAAGFVGYQVYRAYQKENARREIQQSVIETINEQYAEPNLSTNEGGASDSNGGSNSIKTALDAQLAAAGAVSWRTLSTTDFTLAYPAELWRIQDLTYEYQGQKYIVFWIHGPYRSDLPGANGQEAAYAQLVCYDETRGLFISICNQEGREDVSFNYRAKPGDQAVTDFQRDINYIKATPEYGIGQLILGTTRKN</sequence>
<name>A0A1F5NAG3_9BACT</name>
<evidence type="ECO:0000313" key="1">
    <source>
        <dbReference type="EMBL" id="OGE74552.1"/>
    </source>
</evidence>
<proteinExistence type="predicted"/>
<dbReference type="Proteomes" id="UP000176547">
    <property type="component" value="Unassembled WGS sequence"/>
</dbReference>
<dbReference type="EMBL" id="MFEG01000059">
    <property type="protein sequence ID" value="OGE74552.1"/>
    <property type="molecule type" value="Genomic_DNA"/>
</dbReference>
<dbReference type="AlphaFoldDB" id="A0A1F5NAG3"/>
<reference evidence="1 2" key="1">
    <citation type="journal article" date="2016" name="Nat. Commun.">
        <title>Thousands of microbial genomes shed light on interconnected biogeochemical processes in an aquifer system.</title>
        <authorList>
            <person name="Anantharaman K."/>
            <person name="Brown C.T."/>
            <person name="Hug L.A."/>
            <person name="Sharon I."/>
            <person name="Castelle C.J."/>
            <person name="Probst A.J."/>
            <person name="Thomas B.C."/>
            <person name="Singh A."/>
            <person name="Wilkins M.J."/>
            <person name="Karaoz U."/>
            <person name="Brodie E.L."/>
            <person name="Williams K.H."/>
            <person name="Hubbard S.S."/>
            <person name="Banfield J.F."/>
        </authorList>
    </citation>
    <scope>NUCLEOTIDE SEQUENCE [LARGE SCALE GENOMIC DNA]</scope>
</reference>
<protein>
    <submittedName>
        <fullName evidence="1">Uncharacterized protein</fullName>
    </submittedName>
</protein>
<comment type="caution">
    <text evidence="1">The sequence shown here is derived from an EMBL/GenBank/DDBJ whole genome shotgun (WGS) entry which is preliminary data.</text>
</comment>
<evidence type="ECO:0000313" key="2">
    <source>
        <dbReference type="Proteomes" id="UP000176547"/>
    </source>
</evidence>
<accession>A0A1F5NAG3</accession>
<gene>
    <name evidence="1" type="ORF">A3K06_02595</name>
</gene>
<organism evidence="1 2">
    <name type="scientific">Candidatus Doudnabacteria bacterium RIFCSPHIGHO2_01_52_17</name>
    <dbReference type="NCBI Taxonomy" id="1817820"/>
    <lineage>
        <taxon>Bacteria</taxon>
        <taxon>Candidatus Doudnaibacteriota</taxon>
    </lineage>
</organism>